<dbReference type="STRING" id="1280514.AXFE_23240"/>
<evidence type="ECO:0000313" key="3">
    <source>
        <dbReference type="EMBL" id="KJF16823.1"/>
    </source>
</evidence>
<dbReference type="InterPro" id="IPR003767">
    <property type="entry name" value="Malate/L-lactate_DH-like"/>
</dbReference>
<comment type="caution">
    <text evidence="3">The sequence shown here is derived from an EMBL/GenBank/DDBJ whole genome shotgun (WGS) entry which is preliminary data.</text>
</comment>
<dbReference type="Pfam" id="PF02615">
    <property type="entry name" value="Ldh_2"/>
    <property type="match status" value="1"/>
</dbReference>
<gene>
    <name evidence="3" type="primary">yjmC</name>
    <name evidence="3" type="ORF">AXFE_23240</name>
</gene>
<dbReference type="EC" id="1.1.1.-" evidence="3"/>
<dbReference type="PANTHER" id="PTHR11091">
    <property type="entry name" value="OXIDOREDUCTASE-RELATED"/>
    <property type="match status" value="1"/>
</dbReference>
<dbReference type="GO" id="GO:0016491">
    <property type="term" value="F:oxidoreductase activity"/>
    <property type="evidence" value="ECO:0007669"/>
    <property type="project" value="UniProtKB-KW"/>
</dbReference>
<dbReference type="InterPro" id="IPR043143">
    <property type="entry name" value="Mal/L-sulf/L-lact_DH-like_NADP"/>
</dbReference>
<keyword evidence="4" id="KW-1185">Reference proteome</keyword>
<evidence type="ECO:0000256" key="2">
    <source>
        <dbReference type="ARBA" id="ARBA00023002"/>
    </source>
</evidence>
<dbReference type="Proteomes" id="UP000032360">
    <property type="component" value="Unassembled WGS sequence"/>
</dbReference>
<sequence length="346" mass="36210">MQSNFSESQSVAKALLCEYGLSPEVAERSSHEITMADAWGRGSHGLLRLPHYLRRLKAGGINAKAELSVIKETGAVLALDGHGGMGHFQAHRASVLATQRAQRYGVGVVSVADSNHCGVLGLYVLEMLEQGLIGLAFTNGPAVMPAWDGNRPLLSTSPLAAGIPSQPRPTIIDMATSTVARGRIAQAAAADEEIPDGWAFDSNGIPTNDPKIALNGMLAPMAGAKGFALALMVEALTGGLVGPSLSTQVADPLSLDAIATPQRLSHLLMAIDPSAFGIDSSSTERLNEMAHQVVSSNGRLPGAGRPLPNEITPQTKIQIADSVAKEIVQMAKTANIELPPSWELAL</sequence>
<dbReference type="SUPFAM" id="SSF89733">
    <property type="entry name" value="L-sulfolactate dehydrogenase-like"/>
    <property type="match status" value="1"/>
</dbReference>
<dbReference type="PANTHER" id="PTHR11091:SF0">
    <property type="entry name" value="MALATE DEHYDROGENASE"/>
    <property type="match status" value="1"/>
</dbReference>
<proteinExistence type="inferred from homology"/>
<dbReference type="OrthoDB" id="924592at2"/>
<dbReference type="Gene3D" id="1.10.1530.10">
    <property type="match status" value="1"/>
</dbReference>
<evidence type="ECO:0000256" key="1">
    <source>
        <dbReference type="ARBA" id="ARBA00006056"/>
    </source>
</evidence>
<dbReference type="EMBL" id="JXYS01000073">
    <property type="protein sequence ID" value="KJF16823.1"/>
    <property type="molecule type" value="Genomic_DNA"/>
</dbReference>
<dbReference type="AlphaFoldDB" id="A0A0D8HFW5"/>
<dbReference type="InterPro" id="IPR036111">
    <property type="entry name" value="Mal/L-sulfo/L-lacto_DH-like_sf"/>
</dbReference>
<dbReference type="RefSeq" id="WP_052605938.1">
    <property type="nucleotide sequence ID" value="NZ_JXYS01000073.1"/>
</dbReference>
<keyword evidence="2 3" id="KW-0560">Oxidoreductase</keyword>
<organism evidence="3 4">
    <name type="scientific">Acidithrix ferrooxidans</name>
    <dbReference type="NCBI Taxonomy" id="1280514"/>
    <lineage>
        <taxon>Bacteria</taxon>
        <taxon>Bacillati</taxon>
        <taxon>Actinomycetota</taxon>
        <taxon>Acidimicrobiia</taxon>
        <taxon>Acidimicrobiales</taxon>
        <taxon>Acidimicrobiaceae</taxon>
        <taxon>Acidithrix</taxon>
    </lineage>
</organism>
<name>A0A0D8HFW5_9ACTN</name>
<reference evidence="3 4" key="1">
    <citation type="submission" date="2015-01" db="EMBL/GenBank/DDBJ databases">
        <title>Draft genome of the acidophilic iron oxidizer Acidithrix ferrooxidans strain Py-F3.</title>
        <authorList>
            <person name="Poehlein A."/>
            <person name="Eisen S."/>
            <person name="Schloemann M."/>
            <person name="Johnson B.D."/>
            <person name="Daniel R."/>
            <person name="Muehling M."/>
        </authorList>
    </citation>
    <scope>NUCLEOTIDE SEQUENCE [LARGE SCALE GENOMIC DNA]</scope>
    <source>
        <strain evidence="3 4">Py-F3</strain>
    </source>
</reference>
<dbReference type="Gene3D" id="3.30.1370.60">
    <property type="entry name" value="Hypothetical oxidoreductase yiak, domain 2"/>
    <property type="match status" value="1"/>
</dbReference>
<accession>A0A0D8HFW5</accession>
<evidence type="ECO:0000313" key="4">
    <source>
        <dbReference type="Proteomes" id="UP000032360"/>
    </source>
</evidence>
<protein>
    <submittedName>
        <fullName evidence="3">Putative oxidoreductase YjmC</fullName>
        <ecNumber evidence="3">1.1.1.-</ecNumber>
    </submittedName>
</protein>
<dbReference type="InterPro" id="IPR043144">
    <property type="entry name" value="Mal/L-sulf/L-lact_DH-like_ah"/>
</dbReference>
<comment type="similarity">
    <text evidence="1">Belongs to the LDH2/MDH2 oxidoreductase family.</text>
</comment>